<protein>
    <recommendedName>
        <fullName evidence="4">ABC transporter domain-containing protein</fullName>
    </recommendedName>
</protein>
<dbReference type="eggNOG" id="COG4586">
    <property type="taxonomic scope" value="Bacteria"/>
</dbReference>
<dbReference type="AlphaFoldDB" id="A0A098MB20"/>
<reference evidence="5 6" key="1">
    <citation type="submission" date="2014-08" db="EMBL/GenBank/DDBJ databases">
        <authorList>
            <person name="den Bakker H.C."/>
        </authorList>
    </citation>
    <scope>NUCLEOTIDE SEQUENCE [LARGE SCALE GENOMIC DNA]</scope>
    <source>
        <strain evidence="5 6">DSM 18334</strain>
    </source>
</reference>
<proteinExistence type="predicted"/>
<feature type="domain" description="ABC transporter" evidence="4">
    <location>
        <begin position="22"/>
        <end position="255"/>
    </location>
</feature>
<gene>
    <name evidence="5" type="ORF">PWYN_10635</name>
</gene>
<name>A0A098MB20_9BACL</name>
<sequence length="333" mass="37477">MVNVQGICRVFKVPKKTNGFSATVKSLFQPEYHQREALRNVTFRMEEGETVGFIGPNGAGKSTLIKIMAGILAPTAGDITILGKNPLKYRKEIAAHIGVVFGQKTQLWWDLPLMDSIGLLKHVYRIPAEVFNTRVKELSELLEVGDFMNTPVRQLSLGQRMRGDIFAALLHNPAIMFLDEPTIGLDIIAKGRIRELLQQIQREKKVTVVLTTHDMADVERLCNRVLIIDKGSLLYDGDLSQILDSLGKTRRLVIDFKSRPYLPSLDFVNVVFQDGLRYGIEFQKDCISASDIIALLMKENEVLDVRIEEPDIEGVIKDIYLGKQLLPESRVSS</sequence>
<evidence type="ECO:0000313" key="6">
    <source>
        <dbReference type="Proteomes" id="UP000029734"/>
    </source>
</evidence>
<evidence type="ECO:0000259" key="4">
    <source>
        <dbReference type="PROSITE" id="PS50893"/>
    </source>
</evidence>
<dbReference type="Pfam" id="PF00005">
    <property type="entry name" value="ABC_tran"/>
    <property type="match status" value="1"/>
</dbReference>
<keyword evidence="2" id="KW-0547">Nucleotide-binding</keyword>
<keyword evidence="6" id="KW-1185">Reference proteome</keyword>
<dbReference type="SUPFAM" id="SSF52540">
    <property type="entry name" value="P-loop containing nucleoside triphosphate hydrolases"/>
    <property type="match status" value="1"/>
</dbReference>
<organism evidence="5 6">
    <name type="scientific">Paenibacillus wynnii</name>
    <dbReference type="NCBI Taxonomy" id="268407"/>
    <lineage>
        <taxon>Bacteria</taxon>
        <taxon>Bacillati</taxon>
        <taxon>Bacillota</taxon>
        <taxon>Bacilli</taxon>
        <taxon>Bacillales</taxon>
        <taxon>Paenibacillaceae</taxon>
        <taxon>Paenibacillus</taxon>
    </lineage>
</organism>
<dbReference type="STRING" id="268407.PWYN_10635"/>
<dbReference type="InterPro" id="IPR027417">
    <property type="entry name" value="P-loop_NTPase"/>
</dbReference>
<dbReference type="Gene3D" id="3.40.50.300">
    <property type="entry name" value="P-loop containing nucleotide triphosphate hydrolases"/>
    <property type="match status" value="1"/>
</dbReference>
<dbReference type="InterPro" id="IPR003593">
    <property type="entry name" value="AAA+_ATPase"/>
</dbReference>
<reference evidence="5 6" key="2">
    <citation type="submission" date="2014-10" db="EMBL/GenBank/DDBJ databases">
        <title>Comparative genomics of the Paenibacillus odorifer group.</title>
        <authorList>
            <person name="Tsai Y.-C."/>
            <person name="Martin N."/>
            <person name="Korlach J."/>
            <person name="Wiedmann M."/>
        </authorList>
    </citation>
    <scope>NUCLEOTIDE SEQUENCE [LARGE SCALE GENOMIC DNA]</scope>
    <source>
        <strain evidence="5 6">DSM 18334</strain>
    </source>
</reference>
<dbReference type="GO" id="GO:0016887">
    <property type="term" value="F:ATP hydrolysis activity"/>
    <property type="evidence" value="ECO:0007669"/>
    <property type="project" value="InterPro"/>
</dbReference>
<keyword evidence="3" id="KW-0067">ATP-binding</keyword>
<dbReference type="PANTHER" id="PTHR42711:SF1">
    <property type="entry name" value="ABC-TRANSPORT PROTEIN, ATP-BINDING COMPONENT"/>
    <property type="match status" value="1"/>
</dbReference>
<evidence type="ECO:0000313" key="5">
    <source>
        <dbReference type="EMBL" id="KGE19744.1"/>
    </source>
</evidence>
<dbReference type="InterPro" id="IPR050763">
    <property type="entry name" value="ABC_transporter_ATP-binding"/>
</dbReference>
<dbReference type="Proteomes" id="UP000029734">
    <property type="component" value="Unassembled WGS sequence"/>
</dbReference>
<keyword evidence="1" id="KW-0813">Transport</keyword>
<evidence type="ECO:0000256" key="1">
    <source>
        <dbReference type="ARBA" id="ARBA00022448"/>
    </source>
</evidence>
<accession>A0A098MB20</accession>
<dbReference type="InterPro" id="IPR003439">
    <property type="entry name" value="ABC_transporter-like_ATP-bd"/>
</dbReference>
<dbReference type="PROSITE" id="PS50893">
    <property type="entry name" value="ABC_TRANSPORTER_2"/>
    <property type="match status" value="1"/>
</dbReference>
<evidence type="ECO:0000256" key="3">
    <source>
        <dbReference type="ARBA" id="ARBA00022840"/>
    </source>
</evidence>
<dbReference type="GO" id="GO:0005524">
    <property type="term" value="F:ATP binding"/>
    <property type="evidence" value="ECO:0007669"/>
    <property type="project" value="UniProtKB-KW"/>
</dbReference>
<dbReference type="EMBL" id="JQCR01000002">
    <property type="protein sequence ID" value="KGE19744.1"/>
    <property type="molecule type" value="Genomic_DNA"/>
</dbReference>
<dbReference type="SMART" id="SM00382">
    <property type="entry name" value="AAA"/>
    <property type="match status" value="1"/>
</dbReference>
<evidence type="ECO:0000256" key="2">
    <source>
        <dbReference type="ARBA" id="ARBA00022741"/>
    </source>
</evidence>
<comment type="caution">
    <text evidence="5">The sequence shown here is derived from an EMBL/GenBank/DDBJ whole genome shotgun (WGS) entry which is preliminary data.</text>
</comment>
<dbReference type="PANTHER" id="PTHR42711">
    <property type="entry name" value="ABC TRANSPORTER ATP-BINDING PROTEIN"/>
    <property type="match status" value="1"/>
</dbReference>